<keyword evidence="6" id="KW-0378">Hydrolase</keyword>
<evidence type="ECO:0000256" key="8">
    <source>
        <dbReference type="ARBA" id="ARBA00023204"/>
    </source>
</evidence>
<keyword evidence="3" id="KW-0540">Nuclease</keyword>
<accession>A6G8X9</accession>
<dbReference type="Pfam" id="PF03372">
    <property type="entry name" value="Exo_endo_phos"/>
    <property type="match status" value="1"/>
</dbReference>
<keyword evidence="11" id="KW-1185">Reference proteome</keyword>
<evidence type="ECO:0000256" key="6">
    <source>
        <dbReference type="ARBA" id="ARBA00022801"/>
    </source>
</evidence>
<evidence type="ECO:0000256" key="7">
    <source>
        <dbReference type="ARBA" id="ARBA00022842"/>
    </source>
</evidence>
<protein>
    <recommendedName>
        <fullName evidence="9">Endonuclease/exonuclease/phosphatase domain-containing protein</fullName>
    </recommendedName>
</protein>
<evidence type="ECO:0000256" key="2">
    <source>
        <dbReference type="ARBA" id="ARBA00001946"/>
    </source>
</evidence>
<dbReference type="eggNOG" id="COG3568">
    <property type="taxonomic scope" value="Bacteria"/>
</dbReference>
<dbReference type="CDD" id="cd09080">
    <property type="entry name" value="TDP2"/>
    <property type="match status" value="1"/>
</dbReference>
<evidence type="ECO:0000256" key="4">
    <source>
        <dbReference type="ARBA" id="ARBA00022723"/>
    </source>
</evidence>
<name>A6G8X9_9BACT</name>
<evidence type="ECO:0000256" key="3">
    <source>
        <dbReference type="ARBA" id="ARBA00022722"/>
    </source>
</evidence>
<comment type="caution">
    <text evidence="10">The sequence shown here is derived from an EMBL/GenBank/DDBJ whole genome shotgun (WGS) entry which is preliminary data.</text>
</comment>
<evidence type="ECO:0000256" key="1">
    <source>
        <dbReference type="ARBA" id="ARBA00001936"/>
    </source>
</evidence>
<evidence type="ECO:0000313" key="11">
    <source>
        <dbReference type="Proteomes" id="UP000005801"/>
    </source>
</evidence>
<dbReference type="PANTHER" id="PTHR15822">
    <property type="entry name" value="TRAF AND TNF RECEPTOR-ASSOCIATED PROTEIN"/>
    <property type="match status" value="1"/>
</dbReference>
<comment type="cofactor">
    <cofactor evidence="2">
        <name>Mg(2+)</name>
        <dbReference type="ChEBI" id="CHEBI:18420"/>
    </cofactor>
</comment>
<dbReference type="GO" id="GO:0070260">
    <property type="term" value="F:5'-tyrosyl-DNA phosphodiesterase activity"/>
    <property type="evidence" value="ECO:0007669"/>
    <property type="project" value="TreeGrafter"/>
</dbReference>
<dbReference type="GO" id="GO:0006302">
    <property type="term" value="P:double-strand break repair"/>
    <property type="evidence" value="ECO:0007669"/>
    <property type="project" value="TreeGrafter"/>
</dbReference>
<dbReference type="AlphaFoldDB" id="A6G8X9"/>
<sequence>MGEGVEPRGAEAGEAKVEVGPSRLRVVTYNVLADEVATAERIPAVFRVLREARADLIALQEVAPWFLPWVADTPWLREYFVAEIDGAPARPNGQFILSRFPVPHARALRLPGAQGRSLLVAHVELGGGERLAVGTTHMESLLEDGPVRARQLDAIFAALERERDDPQVDATIFCGDLNFGDGERPDTDHLDPDFVDAWTALRPGEPGHTWDIERSDMARAGSFPGEPSRRLDRVLVRGSSWRPASIEIIGDEPVVPGQRGLFPSDHFGLVAELERV</sequence>
<reference evidence="10 11" key="1">
    <citation type="submission" date="2007-06" db="EMBL/GenBank/DDBJ databases">
        <authorList>
            <person name="Shimkets L."/>
            <person name="Ferriera S."/>
            <person name="Johnson J."/>
            <person name="Kravitz S."/>
            <person name="Beeson K."/>
            <person name="Sutton G."/>
            <person name="Rogers Y.-H."/>
            <person name="Friedman R."/>
            <person name="Frazier M."/>
            <person name="Venter J.C."/>
        </authorList>
    </citation>
    <scope>NUCLEOTIDE SEQUENCE [LARGE SCALE GENOMIC DNA]</scope>
    <source>
        <strain evidence="10 11">SIR-1</strain>
    </source>
</reference>
<keyword evidence="4" id="KW-0479">Metal-binding</keyword>
<evidence type="ECO:0000259" key="9">
    <source>
        <dbReference type="Pfam" id="PF03372"/>
    </source>
</evidence>
<keyword evidence="8" id="KW-0234">DNA repair</keyword>
<dbReference type="GO" id="GO:0004518">
    <property type="term" value="F:nuclease activity"/>
    <property type="evidence" value="ECO:0007669"/>
    <property type="project" value="UniProtKB-KW"/>
</dbReference>
<proteinExistence type="predicted"/>
<dbReference type="SUPFAM" id="SSF56219">
    <property type="entry name" value="DNase I-like"/>
    <property type="match status" value="1"/>
</dbReference>
<feature type="domain" description="Endonuclease/exonuclease/phosphatase" evidence="9">
    <location>
        <begin position="27"/>
        <end position="266"/>
    </location>
</feature>
<dbReference type="InterPro" id="IPR005135">
    <property type="entry name" value="Endo/exonuclease/phosphatase"/>
</dbReference>
<dbReference type="GO" id="GO:0046872">
    <property type="term" value="F:metal ion binding"/>
    <property type="evidence" value="ECO:0007669"/>
    <property type="project" value="UniProtKB-KW"/>
</dbReference>
<keyword evidence="7" id="KW-0460">Magnesium</keyword>
<evidence type="ECO:0000256" key="5">
    <source>
        <dbReference type="ARBA" id="ARBA00022763"/>
    </source>
</evidence>
<gene>
    <name evidence="10" type="ORF">PPSIR1_13970</name>
</gene>
<dbReference type="EMBL" id="ABCS01000042">
    <property type="protein sequence ID" value="EDM77665.1"/>
    <property type="molecule type" value="Genomic_DNA"/>
</dbReference>
<evidence type="ECO:0000313" key="10">
    <source>
        <dbReference type="EMBL" id="EDM77665.1"/>
    </source>
</evidence>
<keyword evidence="5" id="KW-0227">DNA damage</keyword>
<dbReference type="GO" id="GO:0005737">
    <property type="term" value="C:cytoplasm"/>
    <property type="evidence" value="ECO:0007669"/>
    <property type="project" value="TreeGrafter"/>
</dbReference>
<dbReference type="GO" id="GO:0003697">
    <property type="term" value="F:single-stranded DNA binding"/>
    <property type="evidence" value="ECO:0007669"/>
    <property type="project" value="TreeGrafter"/>
</dbReference>
<organism evidence="10 11">
    <name type="scientific">Plesiocystis pacifica SIR-1</name>
    <dbReference type="NCBI Taxonomy" id="391625"/>
    <lineage>
        <taxon>Bacteria</taxon>
        <taxon>Pseudomonadati</taxon>
        <taxon>Myxococcota</taxon>
        <taxon>Polyangia</taxon>
        <taxon>Nannocystales</taxon>
        <taxon>Nannocystaceae</taxon>
        <taxon>Plesiocystis</taxon>
    </lineage>
</organism>
<dbReference type="Proteomes" id="UP000005801">
    <property type="component" value="Unassembled WGS sequence"/>
</dbReference>
<dbReference type="STRING" id="391625.PPSIR1_13970"/>
<dbReference type="InterPro" id="IPR051547">
    <property type="entry name" value="TDP2-like"/>
</dbReference>
<comment type="cofactor">
    <cofactor evidence="1">
        <name>Mn(2+)</name>
        <dbReference type="ChEBI" id="CHEBI:29035"/>
    </cofactor>
</comment>
<dbReference type="InterPro" id="IPR036691">
    <property type="entry name" value="Endo/exonu/phosph_ase_sf"/>
</dbReference>
<dbReference type="Gene3D" id="3.60.10.10">
    <property type="entry name" value="Endonuclease/exonuclease/phosphatase"/>
    <property type="match status" value="1"/>
</dbReference>
<dbReference type="PANTHER" id="PTHR15822:SF4">
    <property type="entry name" value="TYROSYL-DNA PHOSPHODIESTERASE 2"/>
    <property type="match status" value="1"/>
</dbReference>